<comment type="caution">
    <text evidence="1">The sequence shown here is derived from an EMBL/GenBank/DDBJ whole genome shotgun (WGS) entry which is preliminary data.</text>
</comment>
<dbReference type="EMBL" id="AUZY01008638">
    <property type="protein sequence ID" value="EQD45259.1"/>
    <property type="molecule type" value="Genomic_DNA"/>
</dbReference>
<proteinExistence type="predicted"/>
<organism evidence="1">
    <name type="scientific">mine drainage metagenome</name>
    <dbReference type="NCBI Taxonomy" id="410659"/>
    <lineage>
        <taxon>unclassified sequences</taxon>
        <taxon>metagenomes</taxon>
        <taxon>ecological metagenomes</taxon>
    </lineage>
</organism>
<gene>
    <name evidence="1" type="ORF">B1B_13130</name>
</gene>
<sequence>MIQSALTRVMQTRQCQAALWVGRSPEGFAREIGDWGEGELPEGPWVACTEEHLRTALRFLVVLLSLKSRQDGSTGLPADQLRDEMLRLRDGLNHLKNIRTKVTNARGLLDEIDENARDLREVVDSSLDRLERALKGSSVGRRTIGGPTAG</sequence>
<dbReference type="AlphaFoldDB" id="T1AX26"/>
<reference evidence="1" key="1">
    <citation type="submission" date="2013-08" db="EMBL/GenBank/DDBJ databases">
        <authorList>
            <person name="Mendez C."/>
            <person name="Richter M."/>
            <person name="Ferrer M."/>
            <person name="Sanchez J."/>
        </authorList>
    </citation>
    <scope>NUCLEOTIDE SEQUENCE</scope>
</reference>
<name>T1AX26_9ZZZZ</name>
<protein>
    <submittedName>
        <fullName evidence="1">Uncharacterized protein</fullName>
    </submittedName>
</protein>
<accession>T1AX26</accession>
<evidence type="ECO:0000313" key="1">
    <source>
        <dbReference type="EMBL" id="EQD45259.1"/>
    </source>
</evidence>
<reference evidence="1" key="2">
    <citation type="journal article" date="2014" name="ISME J.">
        <title>Microbial stratification in low pH oxic and suboxic macroscopic growths along an acid mine drainage.</title>
        <authorList>
            <person name="Mendez-Garcia C."/>
            <person name="Mesa V."/>
            <person name="Sprenger R.R."/>
            <person name="Richter M."/>
            <person name="Diez M.S."/>
            <person name="Solano J."/>
            <person name="Bargiela R."/>
            <person name="Golyshina O.V."/>
            <person name="Manteca A."/>
            <person name="Ramos J.L."/>
            <person name="Gallego J.R."/>
            <person name="Llorente I."/>
            <person name="Martins Dos Santos V.A."/>
            <person name="Jensen O.N."/>
            <person name="Pelaez A.I."/>
            <person name="Sanchez J."/>
            <person name="Ferrer M."/>
        </authorList>
    </citation>
    <scope>NUCLEOTIDE SEQUENCE</scope>
</reference>